<keyword evidence="3" id="KW-0460">Magnesium</keyword>
<evidence type="ECO:0000256" key="2">
    <source>
        <dbReference type="ARBA" id="ARBA00022801"/>
    </source>
</evidence>
<dbReference type="GO" id="GO:0016787">
    <property type="term" value="F:hydrolase activity"/>
    <property type="evidence" value="ECO:0007669"/>
    <property type="project" value="UniProtKB-KW"/>
</dbReference>
<dbReference type="InterPro" id="IPR051400">
    <property type="entry name" value="HAD-like_hydrolase"/>
</dbReference>
<proteinExistence type="predicted"/>
<dbReference type="PRINTS" id="PR00413">
    <property type="entry name" value="HADHALOGNASE"/>
</dbReference>
<dbReference type="SFLD" id="SFLDG01129">
    <property type="entry name" value="C1.5:_HAD__Beta-PGM__Phosphata"/>
    <property type="match status" value="1"/>
</dbReference>
<dbReference type="InterPro" id="IPR036412">
    <property type="entry name" value="HAD-like_sf"/>
</dbReference>
<dbReference type="RefSeq" id="WP_308712437.1">
    <property type="nucleotide sequence ID" value="NZ_JAVHUY010000009.1"/>
</dbReference>
<evidence type="ECO:0000313" key="5">
    <source>
        <dbReference type="Proteomes" id="UP001230908"/>
    </source>
</evidence>
<dbReference type="PANTHER" id="PTHR46470:SF4">
    <property type="entry name" value="5-AMINO-6-(5-PHOSPHO-D-RIBITYLAMINO)URACIL PHOSPHATASE YIGB"/>
    <property type="match status" value="1"/>
</dbReference>
<dbReference type="NCBIfam" id="TIGR01549">
    <property type="entry name" value="HAD-SF-IA-v1"/>
    <property type="match status" value="1"/>
</dbReference>
<dbReference type="InterPro" id="IPR006439">
    <property type="entry name" value="HAD-SF_hydro_IA"/>
</dbReference>
<organism evidence="4 5">
    <name type="scientific">Phytohabitans maris</name>
    <dbReference type="NCBI Taxonomy" id="3071409"/>
    <lineage>
        <taxon>Bacteria</taxon>
        <taxon>Bacillati</taxon>
        <taxon>Actinomycetota</taxon>
        <taxon>Actinomycetes</taxon>
        <taxon>Micromonosporales</taxon>
        <taxon>Micromonosporaceae</taxon>
    </lineage>
</organism>
<dbReference type="EMBL" id="JAVHUY010000009">
    <property type="protein sequence ID" value="MDQ7905164.1"/>
    <property type="molecule type" value="Genomic_DNA"/>
</dbReference>
<dbReference type="SUPFAM" id="SSF56784">
    <property type="entry name" value="HAD-like"/>
    <property type="match status" value="1"/>
</dbReference>
<keyword evidence="5" id="KW-1185">Reference proteome</keyword>
<evidence type="ECO:0000256" key="1">
    <source>
        <dbReference type="ARBA" id="ARBA00001946"/>
    </source>
</evidence>
<dbReference type="PANTHER" id="PTHR46470">
    <property type="entry name" value="N-ACYLNEURAMINATE-9-PHOSPHATASE"/>
    <property type="match status" value="1"/>
</dbReference>
<comment type="caution">
    <text evidence="4">The sequence shown here is derived from an EMBL/GenBank/DDBJ whole genome shotgun (WGS) entry which is preliminary data.</text>
</comment>
<dbReference type="Proteomes" id="UP001230908">
    <property type="component" value="Unassembled WGS sequence"/>
</dbReference>
<dbReference type="Pfam" id="PF00702">
    <property type="entry name" value="Hydrolase"/>
    <property type="match status" value="1"/>
</dbReference>
<gene>
    <name evidence="4" type="ORF">RB614_11585</name>
</gene>
<evidence type="ECO:0000313" key="4">
    <source>
        <dbReference type="EMBL" id="MDQ7905164.1"/>
    </source>
</evidence>
<accession>A0ABU0ZDN2</accession>
<dbReference type="EC" id="3.1.3.-" evidence="4"/>
<dbReference type="Gene3D" id="3.40.50.1000">
    <property type="entry name" value="HAD superfamily/HAD-like"/>
    <property type="match status" value="1"/>
</dbReference>
<dbReference type="SFLD" id="SFLDS00003">
    <property type="entry name" value="Haloacid_Dehalogenase"/>
    <property type="match status" value="1"/>
</dbReference>
<keyword evidence="2 4" id="KW-0378">Hydrolase</keyword>
<sequence>MRAVLFDVDDTLLDFRGADAEGFGRHLADLRPGLGPAETAAARERWRFWGAHFFARFTGGDLTFPEQRRRRARAVCADLGLPLAAGPDAADAWFAGYLRHCERALRAFPDAGPALDALRAGGIRVGAVSNSGHANQDRRLRLVGLRGRLQAMVCVDDAGGVGKPDPGIFRAGCAALGVAPAEAAYVGDHLDHDARAATAAGLTGYWLDRAATGAEPGPPVVTGLAELVPLFVPATEGSRP</sequence>
<name>A0ABU0ZDN2_9ACTN</name>
<protein>
    <submittedName>
        <fullName evidence="4">HAD family hydrolase</fullName>
        <ecNumber evidence="4">3.1.3.-</ecNumber>
    </submittedName>
</protein>
<dbReference type="Gene3D" id="1.20.120.1600">
    <property type="match status" value="1"/>
</dbReference>
<evidence type="ECO:0000256" key="3">
    <source>
        <dbReference type="ARBA" id="ARBA00022842"/>
    </source>
</evidence>
<dbReference type="InterPro" id="IPR023214">
    <property type="entry name" value="HAD_sf"/>
</dbReference>
<comment type="cofactor">
    <cofactor evidence="1">
        <name>Mg(2+)</name>
        <dbReference type="ChEBI" id="CHEBI:18420"/>
    </cofactor>
</comment>
<reference evidence="4 5" key="1">
    <citation type="submission" date="2023-08" db="EMBL/GenBank/DDBJ databases">
        <title>Phytohabitans sansha sp. nov., isolated from marine sediment.</title>
        <authorList>
            <person name="Zhao Y."/>
            <person name="Yi K."/>
        </authorList>
    </citation>
    <scope>NUCLEOTIDE SEQUENCE [LARGE SCALE GENOMIC DNA]</scope>
    <source>
        <strain evidence="4 5">ZYX-F-186</strain>
    </source>
</reference>